<dbReference type="InterPro" id="IPR013762">
    <property type="entry name" value="Integrase-like_cat_sf"/>
</dbReference>
<sequence length="414" mass="46568">MALTVTAINAAKSKDKPYKLTDGLGLYLLVKETGGRLWRMNYSFLGKQKTLSFGSYPEVSLAKAREKRTAAREALADGQDPAEVRKAKVREAKAKSEETFKAIADEWLARLEIEGRAPKTLQKMRWLLDLAYPLIGNRPIADLTAPELLEALRTIELRGRYETANRLRSTFGTIFRYAIVTGRAQRDVAVDLRGALITPKPQHRAAILEPKALGGLLRAVDAHDGQPTVRIALKMLPHMFPRPGELRMAEWKEFDFEAAVWTIPAAKTKMRRPHKVPLTQQVLDMLAELEPITGGGKYLFPSVRSADRPITDNTLNAALRRLGFGKDEVTAHGFRATASTLLNEMGKWHPDAIERQLAHVESNDVRRAYARGTHWDERVRMMRHWSNYLDGLQVGGKVLKANFRREQIAGSMSD</sequence>
<comment type="similarity">
    <text evidence="1">Belongs to the 'phage' integrase family.</text>
</comment>
<proteinExistence type="inferred from homology"/>
<dbReference type="Pfam" id="PF22022">
    <property type="entry name" value="Phage_int_M"/>
    <property type="match status" value="1"/>
</dbReference>
<dbReference type="Pfam" id="PF13356">
    <property type="entry name" value="Arm-DNA-bind_3"/>
    <property type="match status" value="1"/>
</dbReference>
<dbReference type="GO" id="GO:0006310">
    <property type="term" value="P:DNA recombination"/>
    <property type="evidence" value="ECO:0007669"/>
    <property type="project" value="UniProtKB-KW"/>
</dbReference>
<dbReference type="EMBL" id="LBIC01000001">
    <property type="protein sequence ID" value="KKW94169.1"/>
    <property type="molecule type" value="Genomic_DNA"/>
</dbReference>
<dbReference type="PANTHER" id="PTHR30629:SF2">
    <property type="entry name" value="PROPHAGE INTEGRASE INTS-RELATED"/>
    <property type="match status" value="1"/>
</dbReference>
<feature type="domain" description="Tyr recombinase" evidence="6">
    <location>
        <begin position="203"/>
        <end position="382"/>
    </location>
</feature>
<dbReference type="GO" id="GO:0015074">
    <property type="term" value="P:DNA integration"/>
    <property type="evidence" value="ECO:0007669"/>
    <property type="project" value="UniProtKB-KW"/>
</dbReference>
<dbReference type="RefSeq" id="WP_046762606.1">
    <property type="nucleotide sequence ID" value="NZ_LBIC01000001.1"/>
</dbReference>
<evidence type="ECO:0000259" key="7">
    <source>
        <dbReference type="PROSITE" id="PS51900"/>
    </source>
</evidence>
<dbReference type="PANTHER" id="PTHR30629">
    <property type="entry name" value="PROPHAGE INTEGRASE"/>
    <property type="match status" value="1"/>
</dbReference>
<evidence type="ECO:0000313" key="8">
    <source>
        <dbReference type="EMBL" id="KKW94169.1"/>
    </source>
</evidence>
<dbReference type="InterPro" id="IPR002104">
    <property type="entry name" value="Integrase_catalytic"/>
</dbReference>
<dbReference type="PROSITE" id="PS51898">
    <property type="entry name" value="TYR_RECOMBINASE"/>
    <property type="match status" value="1"/>
</dbReference>
<comment type="caution">
    <text evidence="8">The sequence shown here is derived from an EMBL/GenBank/DDBJ whole genome shotgun (WGS) entry which is preliminary data.</text>
</comment>
<organism evidence="8 9">
    <name type="scientific">Sphingobium chungbukense</name>
    <dbReference type="NCBI Taxonomy" id="56193"/>
    <lineage>
        <taxon>Bacteria</taxon>
        <taxon>Pseudomonadati</taxon>
        <taxon>Pseudomonadota</taxon>
        <taxon>Alphaproteobacteria</taxon>
        <taxon>Sphingomonadales</taxon>
        <taxon>Sphingomonadaceae</taxon>
        <taxon>Sphingobium</taxon>
    </lineage>
</organism>
<dbReference type="PATRIC" id="fig|56193.3.peg.780"/>
<reference evidence="8 9" key="1">
    <citation type="submission" date="2015-04" db="EMBL/GenBank/DDBJ databases">
        <title>Genome sequence of aromatic hydrocarbons-degrading Sphingobium chungbukense DJ77.</title>
        <authorList>
            <person name="Kim Y.-C."/>
            <person name="Chae J.-C."/>
        </authorList>
    </citation>
    <scope>NUCLEOTIDE SEQUENCE [LARGE SCALE GENOMIC DNA]</scope>
    <source>
        <strain evidence="8 9">DJ77</strain>
    </source>
</reference>
<dbReference type="InterPro" id="IPR050808">
    <property type="entry name" value="Phage_Integrase"/>
</dbReference>
<dbReference type="Pfam" id="PF00589">
    <property type="entry name" value="Phage_integrase"/>
    <property type="match status" value="1"/>
</dbReference>
<evidence type="ECO:0000256" key="4">
    <source>
        <dbReference type="ARBA" id="ARBA00023172"/>
    </source>
</evidence>
<accession>A0A0M3B031</accession>
<keyword evidence="2" id="KW-0229">DNA integration</keyword>
<evidence type="ECO:0000313" key="9">
    <source>
        <dbReference type="Proteomes" id="UP000033874"/>
    </source>
</evidence>
<evidence type="ECO:0000259" key="6">
    <source>
        <dbReference type="PROSITE" id="PS51898"/>
    </source>
</evidence>
<dbReference type="InterPro" id="IPR011010">
    <property type="entry name" value="DNA_brk_join_enz"/>
</dbReference>
<evidence type="ECO:0000256" key="3">
    <source>
        <dbReference type="ARBA" id="ARBA00023125"/>
    </source>
</evidence>
<feature type="domain" description="Core-binding (CB)" evidence="7">
    <location>
        <begin position="98"/>
        <end position="179"/>
    </location>
</feature>
<dbReference type="SUPFAM" id="SSF56349">
    <property type="entry name" value="DNA breaking-rejoining enzymes"/>
    <property type="match status" value="1"/>
</dbReference>
<gene>
    <name evidence="8" type="ORF">YP76_03810</name>
</gene>
<dbReference type="Gene3D" id="3.30.160.390">
    <property type="entry name" value="Integrase, DNA-binding domain"/>
    <property type="match status" value="1"/>
</dbReference>
<dbReference type="GO" id="GO:0003677">
    <property type="term" value="F:DNA binding"/>
    <property type="evidence" value="ECO:0007669"/>
    <property type="project" value="UniProtKB-UniRule"/>
</dbReference>
<dbReference type="InterPro" id="IPR038488">
    <property type="entry name" value="Integrase_DNA-bd_sf"/>
</dbReference>
<dbReference type="CDD" id="cd00801">
    <property type="entry name" value="INT_P4_C"/>
    <property type="match status" value="1"/>
</dbReference>
<evidence type="ECO:0000256" key="1">
    <source>
        <dbReference type="ARBA" id="ARBA00008857"/>
    </source>
</evidence>
<dbReference type="InterPro" id="IPR044068">
    <property type="entry name" value="CB"/>
</dbReference>
<dbReference type="Proteomes" id="UP000033874">
    <property type="component" value="Unassembled WGS sequence"/>
</dbReference>
<dbReference type="PROSITE" id="PS51900">
    <property type="entry name" value="CB"/>
    <property type="match status" value="1"/>
</dbReference>
<dbReference type="Gene3D" id="1.10.443.10">
    <property type="entry name" value="Intergrase catalytic core"/>
    <property type="match status" value="1"/>
</dbReference>
<name>A0A0M3B031_9SPHN</name>
<protein>
    <submittedName>
        <fullName evidence="8">Integrase</fullName>
    </submittedName>
</protein>
<dbReference type="InterPro" id="IPR010998">
    <property type="entry name" value="Integrase_recombinase_N"/>
</dbReference>
<keyword evidence="4" id="KW-0233">DNA recombination</keyword>
<evidence type="ECO:0000256" key="5">
    <source>
        <dbReference type="PROSITE-ProRule" id="PRU01248"/>
    </source>
</evidence>
<dbReference type="AlphaFoldDB" id="A0A0M3B031"/>
<keyword evidence="3 5" id="KW-0238">DNA-binding</keyword>
<evidence type="ECO:0000256" key="2">
    <source>
        <dbReference type="ARBA" id="ARBA00022908"/>
    </source>
</evidence>
<keyword evidence="9" id="KW-1185">Reference proteome</keyword>
<dbReference type="InterPro" id="IPR025166">
    <property type="entry name" value="Integrase_DNA_bind_dom"/>
</dbReference>
<dbReference type="InterPro" id="IPR053876">
    <property type="entry name" value="Phage_int_M"/>
</dbReference>
<dbReference type="Gene3D" id="1.10.150.130">
    <property type="match status" value="1"/>
</dbReference>
<dbReference type="STRING" id="56193.YP76_03810"/>